<organism evidence="19 20">
    <name type="scientific">Gryllus longicercus</name>
    <dbReference type="NCBI Taxonomy" id="2509291"/>
    <lineage>
        <taxon>Eukaryota</taxon>
        <taxon>Metazoa</taxon>
        <taxon>Ecdysozoa</taxon>
        <taxon>Arthropoda</taxon>
        <taxon>Hexapoda</taxon>
        <taxon>Insecta</taxon>
        <taxon>Pterygota</taxon>
        <taxon>Neoptera</taxon>
        <taxon>Polyneoptera</taxon>
        <taxon>Orthoptera</taxon>
        <taxon>Ensifera</taxon>
        <taxon>Gryllidea</taxon>
        <taxon>Grylloidea</taxon>
        <taxon>Gryllidae</taxon>
        <taxon>Gryllinae</taxon>
        <taxon>Gryllus</taxon>
    </lineage>
</organism>
<dbReference type="Proteomes" id="UP001378592">
    <property type="component" value="Unassembled WGS sequence"/>
</dbReference>
<dbReference type="GO" id="GO:0046872">
    <property type="term" value="F:metal ion binding"/>
    <property type="evidence" value="ECO:0007669"/>
    <property type="project" value="UniProtKB-KW"/>
</dbReference>
<dbReference type="PROSITE" id="PS50231">
    <property type="entry name" value="RICIN_B_LECTIN"/>
    <property type="match status" value="1"/>
</dbReference>
<evidence type="ECO:0000256" key="9">
    <source>
        <dbReference type="ARBA" id="ARBA00022734"/>
    </source>
</evidence>
<reference evidence="19 20" key="1">
    <citation type="submission" date="2024-03" db="EMBL/GenBank/DDBJ databases">
        <title>The genome assembly and annotation of the cricket Gryllus longicercus Weissman &amp; Gray.</title>
        <authorList>
            <person name="Szrajer S."/>
            <person name="Gray D."/>
            <person name="Ylla G."/>
        </authorList>
    </citation>
    <scope>NUCLEOTIDE SEQUENCE [LARGE SCALE GENOMIC DNA]</scope>
    <source>
        <strain evidence="19">DAG 2021-001</strain>
        <tissue evidence="19">Whole body minus gut</tissue>
    </source>
</reference>
<proteinExistence type="inferred from homology"/>
<keyword evidence="12 16" id="KW-0333">Golgi apparatus</keyword>
<evidence type="ECO:0000256" key="13">
    <source>
        <dbReference type="ARBA" id="ARBA00023136"/>
    </source>
</evidence>
<dbReference type="AlphaFoldDB" id="A0AAN9VTG6"/>
<dbReference type="Pfam" id="PF00535">
    <property type="entry name" value="Glycos_transf_2"/>
    <property type="match status" value="1"/>
</dbReference>
<dbReference type="FunFam" id="3.90.550.10:FF:000021">
    <property type="entry name" value="Polypeptide N-acetylgalactosaminyltransferase"/>
    <property type="match status" value="1"/>
</dbReference>
<evidence type="ECO:0000256" key="3">
    <source>
        <dbReference type="ARBA" id="ARBA00004922"/>
    </source>
</evidence>
<dbReference type="InterPro" id="IPR029044">
    <property type="entry name" value="Nucleotide-diphossugar_trans"/>
</dbReference>
<keyword evidence="9 16" id="KW-0430">Lectin</keyword>
<accession>A0AAN9VTG6</accession>
<evidence type="ECO:0000313" key="20">
    <source>
        <dbReference type="Proteomes" id="UP001378592"/>
    </source>
</evidence>
<evidence type="ECO:0000256" key="16">
    <source>
        <dbReference type="RuleBase" id="RU361242"/>
    </source>
</evidence>
<dbReference type="EMBL" id="JAZDUA010000042">
    <property type="protein sequence ID" value="KAK7871234.1"/>
    <property type="molecule type" value="Genomic_DNA"/>
</dbReference>
<evidence type="ECO:0000256" key="6">
    <source>
        <dbReference type="ARBA" id="ARBA00022679"/>
    </source>
</evidence>
<sequence length="654" mass="72724">MGLRGRRARALVGVALVGVPLLLLWASAPSGAPDAPSSNALDGGGPSARDDAFAVRLGRGQQEYVDPRGVHVVVGRYIGDAGDVGSMPANLTDEELNANAFAPQEGAGRDGLPVLLPPAAQARARRLYRVNRYNLVASDRVPLNRSLPDVRKKRCQGKYSAEGLPAASVIIVFHNEAWSALLRTVHSVIDRSPRALLHEIILVDDGSSRAFLGAPLEEHCARLPVATRVLRTGRREGLVRSRLLGARAARGQVLVFLDAHCECTKGWLEPLLARVGEDRTRVVCPVIDIISDDTLAYVRSFELHWGAFNWEMHFRWYTPAGEDLRRRKHDISEPFRTPAMAGGLFAMDKDYFFELGAYDDKMEVWGGENLEMSFRVWQCGGSIEIAPCSHVGHIFRKSSPYSFPGGIAQILYSNLARVALVWMDEWKEFYFKFTPEAARVRDQQSVRARLQLRERLQCKSFRWYLDNVWPQHFFPTDERFFGKIRNRRSGHCLHGSGNGGGGAKGASGAAAAGVCLDAPALLAQMFVVTRDGAVMADESVCLDAPGHNDDAARRPKARLSMCADTPRQRWRYDPQVPAHSLARSFICLLSDSLFDSLSNCVDTPRQRWRYDPQTKTFVHPASGMCLAEVDEGVVVEECSMDSRQQWIMEEVPWK</sequence>
<comment type="subcellular location">
    <subcellularLocation>
        <location evidence="2 16">Golgi apparatus membrane</location>
        <topology evidence="2 16">Single-pass type II membrane protein</topology>
    </subcellularLocation>
</comment>
<dbReference type="GO" id="GO:0030246">
    <property type="term" value="F:carbohydrate binding"/>
    <property type="evidence" value="ECO:0007669"/>
    <property type="project" value="UniProtKB-KW"/>
</dbReference>
<protein>
    <recommendedName>
        <fullName evidence="16">Polypeptide N-acetylgalactosaminyltransferase</fullName>
        <ecNumber evidence="16">2.4.1.-</ecNumber>
    </recommendedName>
    <alternativeName>
        <fullName evidence="16">Protein-UDP acetylgalactosaminyltransferase</fullName>
    </alternativeName>
</protein>
<evidence type="ECO:0000256" key="1">
    <source>
        <dbReference type="ARBA" id="ARBA00001936"/>
    </source>
</evidence>
<dbReference type="GO" id="GO:0004653">
    <property type="term" value="F:polypeptide N-acetylgalactosaminyltransferase activity"/>
    <property type="evidence" value="ECO:0007669"/>
    <property type="project" value="UniProtKB-ARBA"/>
</dbReference>
<keyword evidence="7" id="KW-0812">Transmembrane</keyword>
<name>A0AAN9VTG6_9ORTH</name>
<evidence type="ECO:0000256" key="14">
    <source>
        <dbReference type="ARBA" id="ARBA00023157"/>
    </source>
</evidence>
<keyword evidence="20" id="KW-1185">Reference proteome</keyword>
<keyword evidence="10" id="KW-0735">Signal-anchor</keyword>
<keyword evidence="14 16" id="KW-1015">Disulfide bond</keyword>
<evidence type="ECO:0000256" key="4">
    <source>
        <dbReference type="ARBA" id="ARBA00005680"/>
    </source>
</evidence>
<dbReference type="Pfam" id="PF00652">
    <property type="entry name" value="Ricin_B_lectin"/>
    <property type="match status" value="1"/>
</dbReference>
<evidence type="ECO:0000256" key="7">
    <source>
        <dbReference type="ARBA" id="ARBA00022692"/>
    </source>
</evidence>
<keyword evidence="11" id="KW-1133">Transmembrane helix</keyword>
<evidence type="ECO:0000256" key="12">
    <source>
        <dbReference type="ARBA" id="ARBA00023034"/>
    </source>
</evidence>
<keyword evidence="13" id="KW-0472">Membrane</keyword>
<feature type="signal peptide" evidence="17">
    <location>
        <begin position="1"/>
        <end position="26"/>
    </location>
</feature>
<dbReference type="EC" id="2.4.1.-" evidence="16"/>
<evidence type="ECO:0000256" key="15">
    <source>
        <dbReference type="ARBA" id="ARBA00023211"/>
    </source>
</evidence>
<dbReference type="Gene3D" id="3.90.550.10">
    <property type="entry name" value="Spore Coat Polysaccharide Biosynthesis Protein SpsA, Chain A"/>
    <property type="match status" value="1"/>
</dbReference>
<dbReference type="InterPro" id="IPR001173">
    <property type="entry name" value="Glyco_trans_2-like"/>
</dbReference>
<evidence type="ECO:0000256" key="17">
    <source>
        <dbReference type="SAM" id="SignalP"/>
    </source>
</evidence>
<evidence type="ECO:0000256" key="8">
    <source>
        <dbReference type="ARBA" id="ARBA00022723"/>
    </source>
</evidence>
<keyword evidence="8" id="KW-0479">Metal-binding</keyword>
<dbReference type="Gene3D" id="2.80.10.50">
    <property type="match status" value="2"/>
</dbReference>
<dbReference type="GO" id="GO:0006493">
    <property type="term" value="P:protein O-linked glycosylation"/>
    <property type="evidence" value="ECO:0007669"/>
    <property type="project" value="TreeGrafter"/>
</dbReference>
<feature type="chain" id="PRO_5042932606" description="Polypeptide N-acetylgalactosaminyltransferase" evidence="17">
    <location>
        <begin position="27"/>
        <end position="654"/>
    </location>
</feature>
<dbReference type="PANTHER" id="PTHR11675">
    <property type="entry name" value="N-ACETYLGALACTOSAMINYLTRANSFERASE"/>
    <property type="match status" value="1"/>
</dbReference>
<comment type="similarity">
    <text evidence="4 16">Belongs to the glycosyltransferase 2 family. GalNAc-T subfamily.</text>
</comment>
<dbReference type="GO" id="GO:0000139">
    <property type="term" value="C:Golgi membrane"/>
    <property type="evidence" value="ECO:0007669"/>
    <property type="project" value="UniProtKB-SubCell"/>
</dbReference>
<evidence type="ECO:0000256" key="2">
    <source>
        <dbReference type="ARBA" id="ARBA00004323"/>
    </source>
</evidence>
<dbReference type="InterPro" id="IPR000772">
    <property type="entry name" value="Ricin_B_lectin"/>
</dbReference>
<comment type="cofactor">
    <cofactor evidence="1 16">
        <name>Mn(2+)</name>
        <dbReference type="ChEBI" id="CHEBI:29035"/>
    </cofactor>
</comment>
<evidence type="ECO:0000256" key="11">
    <source>
        <dbReference type="ARBA" id="ARBA00022989"/>
    </source>
</evidence>
<evidence type="ECO:0000256" key="5">
    <source>
        <dbReference type="ARBA" id="ARBA00022676"/>
    </source>
</evidence>
<dbReference type="SUPFAM" id="SSF50370">
    <property type="entry name" value="Ricin B-like lectins"/>
    <property type="match status" value="1"/>
</dbReference>
<dbReference type="PANTHER" id="PTHR11675:SF118">
    <property type="entry name" value="POLYPEPTIDE N-ACETYLGALACTOSAMINYLTRANSFERASE 3"/>
    <property type="match status" value="1"/>
</dbReference>
<feature type="domain" description="Ricin B lectin" evidence="18">
    <location>
        <begin position="478"/>
        <end position="649"/>
    </location>
</feature>
<evidence type="ECO:0000259" key="18">
    <source>
        <dbReference type="SMART" id="SM00458"/>
    </source>
</evidence>
<dbReference type="InterPro" id="IPR045885">
    <property type="entry name" value="GalNAc-T"/>
</dbReference>
<dbReference type="SMART" id="SM00458">
    <property type="entry name" value="RICIN"/>
    <property type="match status" value="1"/>
</dbReference>
<keyword evidence="15 16" id="KW-0464">Manganese</keyword>
<dbReference type="CDD" id="cd02510">
    <property type="entry name" value="pp-GalNAc-T"/>
    <property type="match status" value="1"/>
</dbReference>
<comment type="pathway">
    <text evidence="3 16">Protein modification; protein glycosylation.</text>
</comment>
<dbReference type="SUPFAM" id="SSF53448">
    <property type="entry name" value="Nucleotide-diphospho-sugar transferases"/>
    <property type="match status" value="1"/>
</dbReference>
<dbReference type="InterPro" id="IPR035992">
    <property type="entry name" value="Ricin_B-like_lectins"/>
</dbReference>
<keyword evidence="17" id="KW-0732">Signal</keyword>
<evidence type="ECO:0000256" key="10">
    <source>
        <dbReference type="ARBA" id="ARBA00022968"/>
    </source>
</evidence>
<keyword evidence="5 16" id="KW-0328">Glycosyltransferase</keyword>
<evidence type="ECO:0000313" key="19">
    <source>
        <dbReference type="EMBL" id="KAK7871234.1"/>
    </source>
</evidence>
<gene>
    <name evidence="19" type="ORF">R5R35_001094</name>
</gene>
<keyword evidence="6 16" id="KW-0808">Transferase</keyword>
<comment type="caution">
    <text evidence="19">The sequence shown here is derived from an EMBL/GenBank/DDBJ whole genome shotgun (WGS) entry which is preliminary data.</text>
</comment>